<evidence type="ECO:0000313" key="1">
    <source>
        <dbReference type="EMBL" id="OAG04135.1"/>
    </source>
</evidence>
<organism evidence="1 2">
    <name type="scientific">Paraphaeosphaeria sporulosa</name>
    <dbReference type="NCBI Taxonomy" id="1460663"/>
    <lineage>
        <taxon>Eukaryota</taxon>
        <taxon>Fungi</taxon>
        <taxon>Dikarya</taxon>
        <taxon>Ascomycota</taxon>
        <taxon>Pezizomycotina</taxon>
        <taxon>Dothideomycetes</taxon>
        <taxon>Pleosporomycetidae</taxon>
        <taxon>Pleosporales</taxon>
        <taxon>Massarineae</taxon>
        <taxon>Didymosphaeriaceae</taxon>
        <taxon>Paraphaeosphaeria</taxon>
    </lineage>
</organism>
<gene>
    <name evidence="1" type="ORF">CC84DRAFT_888892</name>
</gene>
<proteinExistence type="predicted"/>
<protein>
    <submittedName>
        <fullName evidence="1">Uncharacterized protein</fullName>
    </submittedName>
</protein>
<dbReference type="EMBL" id="KV441554">
    <property type="protein sequence ID" value="OAG04135.1"/>
    <property type="molecule type" value="Genomic_DNA"/>
</dbReference>
<dbReference type="RefSeq" id="XP_018034500.1">
    <property type="nucleotide sequence ID" value="XM_018187803.1"/>
</dbReference>
<keyword evidence="2" id="KW-1185">Reference proteome</keyword>
<dbReference type="Proteomes" id="UP000077069">
    <property type="component" value="Unassembled WGS sequence"/>
</dbReference>
<dbReference type="AlphaFoldDB" id="A0A177C991"/>
<dbReference type="GeneID" id="28771289"/>
<name>A0A177C991_9PLEO</name>
<dbReference type="InParanoid" id="A0A177C991"/>
<accession>A0A177C991</accession>
<sequence>MWRRLRCLCGGWGEGSEGWAGIGSGQCKALGCLDGRCGCNRGRGVWSGVPDRHEWEAAGVYQFSAAACGSK</sequence>
<evidence type="ECO:0000313" key="2">
    <source>
        <dbReference type="Proteomes" id="UP000077069"/>
    </source>
</evidence>
<reference evidence="1 2" key="1">
    <citation type="submission" date="2016-05" db="EMBL/GenBank/DDBJ databases">
        <title>Comparative analysis of secretome profiles of manganese(II)-oxidizing ascomycete fungi.</title>
        <authorList>
            <consortium name="DOE Joint Genome Institute"/>
            <person name="Zeiner C.A."/>
            <person name="Purvine S.O."/>
            <person name="Zink E.M."/>
            <person name="Wu S."/>
            <person name="Pasa-Tolic L."/>
            <person name="Chaput D.L."/>
            <person name="Haridas S."/>
            <person name="Grigoriev I.V."/>
            <person name="Santelli C.M."/>
            <person name="Hansel C.M."/>
        </authorList>
    </citation>
    <scope>NUCLEOTIDE SEQUENCE [LARGE SCALE GENOMIC DNA]</scope>
    <source>
        <strain evidence="1 2">AP3s5-JAC2a</strain>
    </source>
</reference>